<dbReference type="Gene3D" id="3.30.2010.10">
    <property type="entry name" value="Metalloproteases ('zincins'), catalytic domain"/>
    <property type="match status" value="1"/>
</dbReference>
<evidence type="ECO:0000313" key="3">
    <source>
        <dbReference type="EMBL" id="KKW30839.1"/>
    </source>
</evidence>
<dbReference type="PATRIC" id="fig|1618989.3.peg.41"/>
<dbReference type="EMBL" id="LCRD01000002">
    <property type="protein sequence ID" value="KKW30839.1"/>
    <property type="molecule type" value="Genomic_DNA"/>
</dbReference>
<dbReference type="InterPro" id="IPR053136">
    <property type="entry name" value="UTP_pyrophosphatase-like"/>
</dbReference>
<evidence type="ECO:0000313" key="4">
    <source>
        <dbReference type="Proteomes" id="UP000034846"/>
    </source>
</evidence>
<dbReference type="Proteomes" id="UP000034846">
    <property type="component" value="Unassembled WGS sequence"/>
</dbReference>
<evidence type="ECO:0000256" key="1">
    <source>
        <dbReference type="SAM" id="MobiDB-lite"/>
    </source>
</evidence>
<organism evidence="3 4">
    <name type="scientific">Candidatus Uhrbacteria bacterium GW2011_GWD2_52_7</name>
    <dbReference type="NCBI Taxonomy" id="1618989"/>
    <lineage>
        <taxon>Bacteria</taxon>
        <taxon>Candidatus Uhriibacteriota</taxon>
    </lineage>
</organism>
<sequence>MSIEISIKRHHWSRRVKITVGRDGRVLVTMPKRASLSRVQAFINEKRAWIEERVERAKMRQGKDPLQLPPSTSSGQALGKGERHRLQVLIEPLVTRYCQMLGAECERISIRAQRSRWGSCSSKKTLSFNVRLALLPIELVEYVVVHEVCHLREMNHSPAFWKLVETAIPEYRKRRAALQRVDRV</sequence>
<gene>
    <name evidence="3" type="ORF">UY72_C0002G0014</name>
</gene>
<feature type="domain" description="YgjP-like metallopeptidase" evidence="2">
    <location>
        <begin position="77"/>
        <end position="180"/>
    </location>
</feature>
<proteinExistence type="predicted"/>
<feature type="region of interest" description="Disordered" evidence="1">
    <location>
        <begin position="60"/>
        <end position="80"/>
    </location>
</feature>
<dbReference type="InterPro" id="IPR002725">
    <property type="entry name" value="YgjP-like_metallopeptidase"/>
</dbReference>
<dbReference type="Pfam" id="PF01863">
    <property type="entry name" value="YgjP-like"/>
    <property type="match status" value="1"/>
</dbReference>
<comment type="caution">
    <text evidence="3">The sequence shown here is derived from an EMBL/GenBank/DDBJ whole genome shotgun (WGS) entry which is preliminary data.</text>
</comment>
<name>A0A0G2AEE4_9BACT</name>
<protein>
    <recommendedName>
        <fullName evidence="2">YgjP-like metallopeptidase domain-containing protein</fullName>
    </recommendedName>
</protein>
<reference evidence="3 4" key="1">
    <citation type="journal article" date="2015" name="Nature">
        <title>rRNA introns, odd ribosomes, and small enigmatic genomes across a large radiation of phyla.</title>
        <authorList>
            <person name="Brown C.T."/>
            <person name="Hug L.A."/>
            <person name="Thomas B.C."/>
            <person name="Sharon I."/>
            <person name="Castelle C.J."/>
            <person name="Singh A."/>
            <person name="Wilkins M.J."/>
            <person name="Williams K.H."/>
            <person name="Banfield J.F."/>
        </authorList>
    </citation>
    <scope>NUCLEOTIDE SEQUENCE [LARGE SCALE GENOMIC DNA]</scope>
</reference>
<accession>A0A0G2AEE4</accession>
<dbReference type="AlphaFoldDB" id="A0A0G2AEE4"/>
<dbReference type="PANTHER" id="PTHR30399">
    <property type="entry name" value="UNCHARACTERIZED PROTEIN YGJP"/>
    <property type="match status" value="1"/>
</dbReference>
<evidence type="ECO:0000259" key="2">
    <source>
        <dbReference type="Pfam" id="PF01863"/>
    </source>
</evidence>
<dbReference type="CDD" id="cd07344">
    <property type="entry name" value="M48_yhfN_like"/>
    <property type="match status" value="1"/>
</dbReference>
<dbReference type="PANTHER" id="PTHR30399:SF1">
    <property type="entry name" value="UTP PYROPHOSPHATASE"/>
    <property type="match status" value="1"/>
</dbReference>